<accession>M7YHN4</accession>
<proteinExistence type="predicted"/>
<dbReference type="Gene3D" id="1.20.1280.50">
    <property type="match status" value="1"/>
</dbReference>
<dbReference type="PANTHER" id="PTHR38926">
    <property type="entry name" value="F-BOX DOMAIN CONTAINING PROTEIN, EXPRESSED"/>
    <property type="match status" value="1"/>
</dbReference>
<dbReference type="AlphaFoldDB" id="M7YHN4"/>
<dbReference type="Pfam" id="PF12937">
    <property type="entry name" value="F-box-like"/>
    <property type="match status" value="1"/>
</dbReference>
<dbReference type="Gene3D" id="3.80.10.10">
    <property type="entry name" value="Ribonuclease Inhibitor"/>
    <property type="match status" value="1"/>
</dbReference>
<organism evidence="1">
    <name type="scientific">Triticum urartu</name>
    <name type="common">Red wild einkorn</name>
    <name type="synonym">Crithodium urartu</name>
    <dbReference type="NCBI Taxonomy" id="4572"/>
    <lineage>
        <taxon>Eukaryota</taxon>
        <taxon>Viridiplantae</taxon>
        <taxon>Streptophyta</taxon>
        <taxon>Embryophyta</taxon>
        <taxon>Tracheophyta</taxon>
        <taxon>Spermatophyta</taxon>
        <taxon>Magnoliopsida</taxon>
        <taxon>Liliopsida</taxon>
        <taxon>Poales</taxon>
        <taxon>Poaceae</taxon>
        <taxon>BOP clade</taxon>
        <taxon>Pooideae</taxon>
        <taxon>Triticodae</taxon>
        <taxon>Triticeae</taxon>
        <taxon>Triticinae</taxon>
        <taxon>Triticum</taxon>
    </lineage>
</organism>
<dbReference type="PROSITE" id="PS50181">
    <property type="entry name" value="FBOX"/>
    <property type="match status" value="1"/>
</dbReference>
<dbReference type="EMBL" id="KD275921">
    <property type="protein sequence ID" value="EMS46296.1"/>
    <property type="molecule type" value="Genomic_DNA"/>
</dbReference>
<reference evidence="1" key="1">
    <citation type="journal article" date="2013" name="Nature">
        <title>Draft genome of the wheat A-genome progenitor Triticum urartu.</title>
        <authorList>
            <person name="Ling H.Q."/>
            <person name="Zhao S."/>
            <person name="Liu D."/>
            <person name="Wang J."/>
            <person name="Sun H."/>
            <person name="Zhang C."/>
            <person name="Fan H."/>
            <person name="Li D."/>
            <person name="Dong L."/>
            <person name="Tao Y."/>
            <person name="Gao C."/>
            <person name="Wu H."/>
            <person name="Li Y."/>
            <person name="Cui Y."/>
            <person name="Guo X."/>
            <person name="Zheng S."/>
            <person name="Wang B."/>
            <person name="Yu K."/>
            <person name="Liang Q."/>
            <person name="Yang W."/>
            <person name="Lou X."/>
            <person name="Chen J."/>
            <person name="Feng M."/>
            <person name="Jian J."/>
            <person name="Zhang X."/>
            <person name="Luo G."/>
            <person name="Jiang Y."/>
            <person name="Liu J."/>
            <person name="Wang Z."/>
            <person name="Sha Y."/>
            <person name="Zhang B."/>
            <person name="Wu H."/>
            <person name="Tang D."/>
            <person name="Shen Q."/>
            <person name="Xue P."/>
            <person name="Zou S."/>
            <person name="Wang X."/>
            <person name="Liu X."/>
            <person name="Wang F."/>
            <person name="Yang Y."/>
            <person name="An X."/>
            <person name="Dong Z."/>
            <person name="Zhang K."/>
            <person name="Zhang X."/>
            <person name="Luo M.C."/>
            <person name="Dvorak J."/>
            <person name="Tong Y."/>
            <person name="Wang J."/>
            <person name="Yang H."/>
            <person name="Li Z."/>
            <person name="Wang D."/>
            <person name="Zhang A."/>
            <person name="Wang J."/>
        </authorList>
    </citation>
    <scope>NUCLEOTIDE SEQUENCE</scope>
</reference>
<name>M7YHN4_TRIUA</name>
<dbReference type="SUPFAM" id="SSF81383">
    <property type="entry name" value="F-box domain"/>
    <property type="match status" value="1"/>
</dbReference>
<dbReference type="STRING" id="4572.M7YHN4"/>
<dbReference type="OMA" id="INMEYFA"/>
<dbReference type="InterPro" id="IPR032675">
    <property type="entry name" value="LRR_dom_sf"/>
</dbReference>
<gene>
    <name evidence="1" type="ORF">TRIUR3_16633</name>
</gene>
<dbReference type="eggNOG" id="KOG1947">
    <property type="taxonomic scope" value="Eukaryota"/>
</dbReference>
<protein>
    <submittedName>
        <fullName evidence="1">Putative F-box/LRR-repeat protein 23</fullName>
    </submittedName>
</protein>
<sequence length="249" mass="28252">MARVMPKKGRWLTFPYFASIIGLSIHRTLRQLPVSVSDDPLLDLSSMDDAAPPARDWSSLPLDALSSIFVRLSAVDVLMGASLVCRSWLEAANFPDVWRPVDMDKHESMFLKGDAILREMTKVAVNRSDGQLKVFAGGMFVTDELIKYIMERSPSLTTLRLVSCFGVFRKQLASVIKESPLLELRSLELENIDLTMRELTTVLESCPILEVLGLHYCFLINSNDERTLRENFTRIKTMTLKWDGECYVN</sequence>
<dbReference type="InterPro" id="IPR036047">
    <property type="entry name" value="F-box-like_dom_sf"/>
</dbReference>
<dbReference type="InterPro" id="IPR001810">
    <property type="entry name" value="F-box_dom"/>
</dbReference>
<dbReference type="PANTHER" id="PTHR38926:SF46">
    <property type="entry name" value="F-BOX DOMAIN-CONTAINING PROTEIN"/>
    <property type="match status" value="1"/>
</dbReference>
<dbReference type="SUPFAM" id="SSF52047">
    <property type="entry name" value="RNI-like"/>
    <property type="match status" value="1"/>
</dbReference>
<evidence type="ECO:0000313" key="1">
    <source>
        <dbReference type="EMBL" id="EMS46296.1"/>
    </source>
</evidence>